<reference evidence="1 2" key="1">
    <citation type="submission" date="2019-05" db="EMBL/GenBank/DDBJ databases">
        <title>Another draft genome of Portunus trituberculatus and its Hox gene families provides insights of decapod evolution.</title>
        <authorList>
            <person name="Jeong J.-H."/>
            <person name="Song I."/>
            <person name="Kim S."/>
            <person name="Choi T."/>
            <person name="Kim D."/>
            <person name="Ryu S."/>
            <person name="Kim W."/>
        </authorList>
    </citation>
    <scope>NUCLEOTIDE SEQUENCE [LARGE SCALE GENOMIC DNA]</scope>
    <source>
        <tissue evidence="1">Muscle</tissue>
    </source>
</reference>
<dbReference type="Proteomes" id="UP000324222">
    <property type="component" value="Unassembled WGS sequence"/>
</dbReference>
<keyword evidence="2" id="KW-1185">Reference proteome</keyword>
<evidence type="ECO:0000313" key="1">
    <source>
        <dbReference type="EMBL" id="MPC29936.1"/>
    </source>
</evidence>
<dbReference type="AlphaFoldDB" id="A0A5B7E9Q8"/>
<protein>
    <submittedName>
        <fullName evidence="1">Uncharacterized protein</fullName>
    </submittedName>
</protein>
<evidence type="ECO:0000313" key="2">
    <source>
        <dbReference type="Proteomes" id="UP000324222"/>
    </source>
</evidence>
<gene>
    <name evidence="1" type="ORF">E2C01_023190</name>
</gene>
<proteinExistence type="predicted"/>
<dbReference type="EMBL" id="VSRR010002162">
    <property type="protein sequence ID" value="MPC29936.1"/>
    <property type="molecule type" value="Genomic_DNA"/>
</dbReference>
<comment type="caution">
    <text evidence="1">The sequence shown here is derived from an EMBL/GenBank/DDBJ whole genome shotgun (WGS) entry which is preliminary data.</text>
</comment>
<organism evidence="1 2">
    <name type="scientific">Portunus trituberculatus</name>
    <name type="common">Swimming crab</name>
    <name type="synonym">Neptunus trituberculatus</name>
    <dbReference type="NCBI Taxonomy" id="210409"/>
    <lineage>
        <taxon>Eukaryota</taxon>
        <taxon>Metazoa</taxon>
        <taxon>Ecdysozoa</taxon>
        <taxon>Arthropoda</taxon>
        <taxon>Crustacea</taxon>
        <taxon>Multicrustacea</taxon>
        <taxon>Malacostraca</taxon>
        <taxon>Eumalacostraca</taxon>
        <taxon>Eucarida</taxon>
        <taxon>Decapoda</taxon>
        <taxon>Pleocyemata</taxon>
        <taxon>Brachyura</taxon>
        <taxon>Eubrachyura</taxon>
        <taxon>Portunoidea</taxon>
        <taxon>Portunidae</taxon>
        <taxon>Portuninae</taxon>
        <taxon>Portunus</taxon>
    </lineage>
</organism>
<accession>A0A5B7E9Q8</accession>
<name>A0A5B7E9Q8_PORTR</name>
<sequence length="150" mass="15833">MSLGTDGRFHRGRESLIGWVLKTCVPSFHFPKPQSRDLYAMSSAGCLGHTRNPYDASYRIKGEGSGEGVVEASWDDLWSGEEVVVAAAAAETAVAAAAGREEHAGAGRRASERHCGSGGGTLTWLLPATTPLCPRRDVLDLIPCVPAVPS</sequence>